<evidence type="ECO:0000256" key="3">
    <source>
        <dbReference type="HAMAP-Rule" id="MF_00274"/>
    </source>
</evidence>
<dbReference type="AlphaFoldDB" id="A0A5Q2N437"/>
<comment type="function">
    <text evidence="3">Binds to DNA and alters its conformation. May be involved in regulation of gene expression, nucleoid organization and DNA protection.</text>
</comment>
<evidence type="ECO:0000313" key="5">
    <source>
        <dbReference type="EMBL" id="QGG48649.1"/>
    </source>
</evidence>
<accession>A0A5Q2N437</accession>
<organism evidence="5 6">
    <name type="scientific">Heliorestis convoluta</name>
    <dbReference type="NCBI Taxonomy" id="356322"/>
    <lineage>
        <taxon>Bacteria</taxon>
        <taxon>Bacillati</taxon>
        <taxon>Bacillota</taxon>
        <taxon>Clostridia</taxon>
        <taxon>Eubacteriales</taxon>
        <taxon>Heliobacteriaceae</taxon>
        <taxon>Heliorestis</taxon>
    </lineage>
</organism>
<dbReference type="PANTHER" id="PTHR33449">
    <property type="entry name" value="NUCLEOID-ASSOCIATED PROTEIN YBAB"/>
    <property type="match status" value="1"/>
</dbReference>
<dbReference type="NCBIfam" id="TIGR00103">
    <property type="entry name" value="DNA_YbaB_EbfC"/>
    <property type="match status" value="1"/>
</dbReference>
<name>A0A5Q2N437_9FIRM</name>
<dbReference type="HAMAP" id="MF_00274">
    <property type="entry name" value="DNA_YbaB_EbfC"/>
    <property type="match status" value="1"/>
</dbReference>
<keyword evidence="4" id="KW-0175">Coiled coil</keyword>
<evidence type="ECO:0000256" key="4">
    <source>
        <dbReference type="SAM" id="Coils"/>
    </source>
</evidence>
<feature type="coiled-coil region" evidence="4">
    <location>
        <begin position="6"/>
        <end position="33"/>
    </location>
</feature>
<dbReference type="GO" id="GO:0043590">
    <property type="term" value="C:bacterial nucleoid"/>
    <property type="evidence" value="ECO:0007669"/>
    <property type="project" value="UniProtKB-UniRule"/>
</dbReference>
<reference evidence="6" key="1">
    <citation type="submission" date="2019-11" db="EMBL/GenBank/DDBJ databases">
        <title>Genome sequence of Heliorestis convoluta strain HH, an alkaliphilic and minimalistic phototrophic bacterium from a soda lake in Egypt.</title>
        <authorList>
            <person name="Dewey E.D."/>
            <person name="Stokes L.M."/>
            <person name="Burchell B.M."/>
            <person name="Shaffer K.N."/>
            <person name="Huntington A.M."/>
            <person name="Baker J.M."/>
            <person name="Nadendla S."/>
            <person name="Giglio M.G."/>
            <person name="Touchman J.W."/>
            <person name="Blankenship R.E."/>
            <person name="Madigan M.T."/>
            <person name="Sattley W.M."/>
        </authorList>
    </citation>
    <scope>NUCLEOTIDE SEQUENCE [LARGE SCALE GENOMIC DNA]</scope>
    <source>
        <strain evidence="6">HH</strain>
    </source>
</reference>
<dbReference type="InterPro" id="IPR004401">
    <property type="entry name" value="YbaB/EbfC"/>
</dbReference>
<comment type="subunit">
    <text evidence="3">Homodimer.</text>
</comment>
<dbReference type="PIRSF" id="PIRSF004555">
    <property type="entry name" value="UCP004555"/>
    <property type="match status" value="1"/>
</dbReference>
<comment type="similarity">
    <text evidence="3">Belongs to the YbaB/EbfC family.</text>
</comment>
<protein>
    <recommendedName>
        <fullName evidence="3">Nucleoid-associated protein FTV88_2556</fullName>
    </recommendedName>
</protein>
<evidence type="ECO:0000313" key="6">
    <source>
        <dbReference type="Proteomes" id="UP000366051"/>
    </source>
</evidence>
<dbReference type="GO" id="GO:0005829">
    <property type="term" value="C:cytosol"/>
    <property type="evidence" value="ECO:0007669"/>
    <property type="project" value="TreeGrafter"/>
</dbReference>
<gene>
    <name evidence="5" type="ORF">FTV88_2556</name>
</gene>
<sequence length="105" mass="11371">MFGGNMQKMMKQVQKMQTDMAKMQEELAERTVESTAGGGAIKVVVNGKNEVLSISIAPEAVDPDDVEMLQDLVLTAVNEALRKSQEMVAQEMSKITGGVKIPGLF</sequence>
<keyword evidence="1 3" id="KW-0963">Cytoplasm</keyword>
<dbReference type="KEGG" id="hcv:FTV88_2556"/>
<dbReference type="GO" id="GO:0003677">
    <property type="term" value="F:DNA binding"/>
    <property type="evidence" value="ECO:0007669"/>
    <property type="project" value="UniProtKB-UniRule"/>
</dbReference>
<dbReference type="RefSeq" id="WP_153725780.1">
    <property type="nucleotide sequence ID" value="NZ_CP045875.1"/>
</dbReference>
<dbReference type="FunFam" id="3.30.1310.10:FF:000002">
    <property type="entry name" value="Nucleoid-associated protein IKC_06587"/>
    <property type="match status" value="1"/>
</dbReference>
<dbReference type="OrthoDB" id="9795263at2"/>
<keyword evidence="2 3" id="KW-0238">DNA-binding</keyword>
<evidence type="ECO:0000256" key="1">
    <source>
        <dbReference type="ARBA" id="ARBA00022490"/>
    </source>
</evidence>
<dbReference type="SUPFAM" id="SSF82607">
    <property type="entry name" value="YbaB-like"/>
    <property type="match status" value="1"/>
</dbReference>
<keyword evidence="6" id="KW-1185">Reference proteome</keyword>
<comment type="subcellular location">
    <subcellularLocation>
        <location evidence="3">Cytoplasm</location>
        <location evidence="3">Nucleoid</location>
    </subcellularLocation>
</comment>
<dbReference type="EMBL" id="CP045875">
    <property type="protein sequence ID" value="QGG48649.1"/>
    <property type="molecule type" value="Genomic_DNA"/>
</dbReference>
<evidence type="ECO:0000256" key="2">
    <source>
        <dbReference type="ARBA" id="ARBA00023125"/>
    </source>
</evidence>
<dbReference type="InterPro" id="IPR036894">
    <property type="entry name" value="YbaB-like_sf"/>
</dbReference>
<dbReference type="Gene3D" id="3.30.1310.10">
    <property type="entry name" value="Nucleoid-associated protein YbaB-like domain"/>
    <property type="match status" value="1"/>
</dbReference>
<proteinExistence type="inferred from homology"/>
<dbReference type="Pfam" id="PF02575">
    <property type="entry name" value="YbaB_DNA_bd"/>
    <property type="match status" value="1"/>
</dbReference>
<dbReference type="Proteomes" id="UP000366051">
    <property type="component" value="Chromosome"/>
</dbReference>
<dbReference type="PANTHER" id="PTHR33449:SF1">
    <property type="entry name" value="NUCLEOID-ASSOCIATED PROTEIN YBAB"/>
    <property type="match status" value="1"/>
</dbReference>